<keyword evidence="6 10" id="KW-1133">Transmembrane helix</keyword>
<keyword evidence="8 10" id="KW-0472">Membrane</keyword>
<dbReference type="InterPro" id="IPR003705">
    <property type="entry name" value="CbiN"/>
</dbReference>
<evidence type="ECO:0000256" key="7">
    <source>
        <dbReference type="ARBA" id="ARBA00023065"/>
    </source>
</evidence>
<proteinExistence type="inferred from homology"/>
<comment type="caution">
    <text evidence="10">Lacks conserved residue(s) required for the propagation of feature annotation.</text>
</comment>
<accession>A0A6P0HC05</accession>
<evidence type="ECO:0000256" key="3">
    <source>
        <dbReference type="ARBA" id="ARBA00022475"/>
    </source>
</evidence>
<evidence type="ECO:0000313" key="14">
    <source>
        <dbReference type="Proteomes" id="UP000471152"/>
    </source>
</evidence>
<protein>
    <recommendedName>
        <fullName evidence="10">Cobalt transport protein CbiN</fullName>
    </recommendedName>
    <alternativeName>
        <fullName evidence="10">Energy-coupling factor transporter probable substrate-capture protein CbiN</fullName>
        <shortName evidence="10">ECF transporter S component CbiN</shortName>
    </alternativeName>
</protein>
<comment type="similarity">
    <text evidence="10">Belongs to the CbiN family.</text>
</comment>
<keyword evidence="9 10" id="KW-0170">Cobalt</keyword>
<dbReference type="RefSeq" id="WP_163611180.1">
    <property type="nucleotide sequence ID" value="NZ_JAAGWB010000029.1"/>
</dbReference>
<organism evidence="12 14">
    <name type="scientific">Modestobacter muralis</name>
    <dbReference type="NCBI Taxonomy" id="1608614"/>
    <lineage>
        <taxon>Bacteria</taxon>
        <taxon>Bacillati</taxon>
        <taxon>Actinomycetota</taxon>
        <taxon>Actinomycetes</taxon>
        <taxon>Geodermatophilales</taxon>
        <taxon>Geodermatophilaceae</taxon>
        <taxon>Modestobacter</taxon>
    </lineage>
</organism>
<dbReference type="Pfam" id="PF02553">
    <property type="entry name" value="CbiN"/>
    <property type="match status" value="1"/>
</dbReference>
<dbReference type="AlphaFoldDB" id="A0A6P0HC05"/>
<evidence type="ECO:0000256" key="2">
    <source>
        <dbReference type="ARBA" id="ARBA00022448"/>
    </source>
</evidence>
<evidence type="ECO:0000256" key="4">
    <source>
        <dbReference type="ARBA" id="ARBA00022573"/>
    </source>
</evidence>
<dbReference type="NCBIfam" id="NF002780">
    <property type="entry name" value="PRK02898.1"/>
    <property type="match status" value="1"/>
</dbReference>
<dbReference type="HAMAP" id="MF_00330">
    <property type="entry name" value="CbiN"/>
    <property type="match status" value="1"/>
</dbReference>
<evidence type="ECO:0000256" key="1">
    <source>
        <dbReference type="ARBA" id="ARBA00022426"/>
    </source>
</evidence>
<keyword evidence="1 10" id="KW-0171">Cobalt transport</keyword>
<comment type="caution">
    <text evidence="12">The sequence shown here is derived from an EMBL/GenBank/DDBJ whole genome shotgun (WGS) entry which is preliminary data.</text>
</comment>
<comment type="subcellular location">
    <subcellularLocation>
        <location evidence="10">Cell membrane</location>
        <topology evidence="10">Multi-pass membrane protein</topology>
    </subcellularLocation>
</comment>
<evidence type="ECO:0000256" key="6">
    <source>
        <dbReference type="ARBA" id="ARBA00022989"/>
    </source>
</evidence>
<reference evidence="12 14" key="2">
    <citation type="submission" date="2020-02" db="EMBL/GenBank/DDBJ databases">
        <title>The WGS of Modestobacter muralis DSM 100205.</title>
        <authorList>
            <person name="Jiang Z."/>
        </authorList>
    </citation>
    <scope>NUCLEOTIDE SEQUENCE [LARGE SCALE GENOMIC DNA]</scope>
    <source>
        <strain evidence="12 14">DSM 100205</strain>
    </source>
</reference>
<sequence length="103" mass="10996">MRRHLVTVLLVLAVVALFAVPLLAGGDSEYAGTDSQATELIEESRPDYQPWFESVFSPGSSEVESGLFALQAGVGGVVLGYVLGRLRGRRLAERTPAPPPVET</sequence>
<dbReference type="GO" id="GO:0005886">
    <property type="term" value="C:plasma membrane"/>
    <property type="evidence" value="ECO:0007669"/>
    <property type="project" value="UniProtKB-SubCell"/>
</dbReference>
<evidence type="ECO:0000256" key="8">
    <source>
        <dbReference type="ARBA" id="ARBA00023136"/>
    </source>
</evidence>
<dbReference type="GO" id="GO:0015087">
    <property type="term" value="F:cobalt ion transmembrane transporter activity"/>
    <property type="evidence" value="ECO:0007669"/>
    <property type="project" value="UniProtKB-UniRule"/>
</dbReference>
<keyword evidence="13" id="KW-1185">Reference proteome</keyword>
<evidence type="ECO:0000313" key="11">
    <source>
        <dbReference type="EMBL" id="NEK94606.1"/>
    </source>
</evidence>
<keyword evidence="5 10" id="KW-0812">Transmembrane</keyword>
<feature type="transmembrane region" description="Helical" evidence="10">
    <location>
        <begin position="66"/>
        <end position="84"/>
    </location>
</feature>
<evidence type="ECO:0000256" key="5">
    <source>
        <dbReference type="ARBA" id="ARBA00022692"/>
    </source>
</evidence>
<dbReference type="GO" id="GO:0009236">
    <property type="term" value="P:cobalamin biosynthetic process"/>
    <property type="evidence" value="ECO:0007669"/>
    <property type="project" value="UniProtKB-UniRule"/>
</dbReference>
<evidence type="ECO:0000256" key="9">
    <source>
        <dbReference type="ARBA" id="ARBA00023285"/>
    </source>
</evidence>
<dbReference type="PANTHER" id="PTHR38662:SF1">
    <property type="entry name" value="COBALT TRANSPORT PROTEIN CBIN"/>
    <property type="match status" value="1"/>
</dbReference>
<keyword evidence="4 10" id="KW-0169">Cobalamin biosynthesis</keyword>
<dbReference type="EMBL" id="JAAGWH010000027">
    <property type="protein sequence ID" value="NEK94606.1"/>
    <property type="molecule type" value="Genomic_DNA"/>
</dbReference>
<dbReference type="Proteomes" id="UP000471152">
    <property type="component" value="Unassembled WGS sequence"/>
</dbReference>
<comment type="pathway">
    <text evidence="10">Cofactor biosynthesis; adenosylcobalamin biosynthesis.</text>
</comment>
<keyword evidence="2 10" id="KW-0813">Transport</keyword>
<evidence type="ECO:0000256" key="10">
    <source>
        <dbReference type="HAMAP-Rule" id="MF_00330"/>
    </source>
</evidence>
<reference evidence="11 13" key="1">
    <citation type="submission" date="2020-01" db="EMBL/GenBank/DDBJ databases">
        <title>the WGS Modestobacter muralis CPCC 204518.</title>
        <authorList>
            <person name="Jiang Z."/>
        </authorList>
    </citation>
    <scope>NUCLEOTIDE SEQUENCE [LARGE SCALE GENOMIC DNA]</scope>
    <source>
        <strain evidence="11 13">DSM 100205</strain>
    </source>
</reference>
<gene>
    <name evidence="10" type="primary">cbiN</name>
    <name evidence="12" type="ORF">G3R41_11210</name>
    <name evidence="11" type="ORF">GCU67_10555</name>
</gene>
<evidence type="ECO:0000313" key="13">
    <source>
        <dbReference type="Proteomes" id="UP000468828"/>
    </source>
</evidence>
<keyword evidence="7 10" id="KW-0406">Ion transport</keyword>
<comment type="subunit">
    <text evidence="10">Forms an energy-coupling factor (ECF) transporter complex composed of an ATP-binding protein (A component, CbiO), a transmembrane protein (T component, CbiQ) and 2 possible substrate-capture proteins (S components, CbiM and CbiN) of unknown stoichimetry.</text>
</comment>
<dbReference type="Proteomes" id="UP000468828">
    <property type="component" value="Unassembled WGS sequence"/>
</dbReference>
<dbReference type="UniPathway" id="UPA00148"/>
<dbReference type="PANTHER" id="PTHR38662">
    <property type="entry name" value="COBALT TRANSPORT PROTEIN CBIN"/>
    <property type="match status" value="1"/>
</dbReference>
<comment type="function">
    <text evidence="10">Part of the energy-coupling factor (ECF) transporter complex CbiMNOQ involved in cobalt import.</text>
</comment>
<evidence type="ECO:0000313" key="12">
    <source>
        <dbReference type="EMBL" id="NEN51494.1"/>
    </source>
</evidence>
<keyword evidence="3 10" id="KW-1003">Cell membrane</keyword>
<dbReference type="EMBL" id="JAAGWB010000029">
    <property type="protein sequence ID" value="NEN51494.1"/>
    <property type="molecule type" value="Genomic_DNA"/>
</dbReference>
<name>A0A6P0HC05_9ACTN</name>